<keyword evidence="1" id="KW-0812">Transmembrane</keyword>
<dbReference type="EMBL" id="QBUD01000019">
    <property type="protein sequence ID" value="PUB10380.1"/>
    <property type="molecule type" value="Genomic_DNA"/>
</dbReference>
<protein>
    <submittedName>
        <fullName evidence="2">Uncharacterized protein</fullName>
    </submittedName>
</protein>
<proteinExistence type="predicted"/>
<evidence type="ECO:0000313" key="3">
    <source>
        <dbReference type="Proteomes" id="UP000244523"/>
    </source>
</evidence>
<feature type="transmembrane region" description="Helical" evidence="1">
    <location>
        <begin position="25"/>
        <end position="43"/>
    </location>
</feature>
<evidence type="ECO:0000313" key="2">
    <source>
        <dbReference type="EMBL" id="PUB10380.1"/>
    </source>
</evidence>
<keyword evidence="3" id="KW-1185">Reference proteome</keyword>
<gene>
    <name evidence="2" type="ORF">C8N45_1197</name>
</gene>
<dbReference type="AlphaFoldDB" id="A0A2T6K6V1"/>
<reference evidence="2 3" key="1">
    <citation type="submission" date="2018-04" db="EMBL/GenBank/DDBJ databases">
        <title>Genomic Encyclopedia of Archaeal and Bacterial Type Strains, Phase II (KMG-II): from individual species to whole genera.</title>
        <authorList>
            <person name="Goeker M."/>
        </authorList>
    </citation>
    <scope>NUCLEOTIDE SEQUENCE [LARGE SCALE GENOMIC DNA]</scope>
    <source>
        <strain evidence="2 3">DSM 29955</strain>
    </source>
</reference>
<comment type="caution">
    <text evidence="2">The sequence shown here is derived from an EMBL/GenBank/DDBJ whole genome shotgun (WGS) entry which is preliminary data.</text>
</comment>
<organism evidence="2 3">
    <name type="scientific">Yoonia sediminilitoris</name>
    <dbReference type="NCBI Taxonomy" id="1286148"/>
    <lineage>
        <taxon>Bacteria</taxon>
        <taxon>Pseudomonadati</taxon>
        <taxon>Pseudomonadota</taxon>
        <taxon>Alphaproteobacteria</taxon>
        <taxon>Rhodobacterales</taxon>
        <taxon>Paracoccaceae</taxon>
        <taxon>Yoonia</taxon>
    </lineage>
</organism>
<accession>A0A2T6K6V1</accession>
<keyword evidence="1" id="KW-0472">Membrane</keyword>
<dbReference type="Proteomes" id="UP000244523">
    <property type="component" value="Unassembled WGS sequence"/>
</dbReference>
<sequence length="72" mass="8167">MSFSSWCALPTPNNFYRIPAKTPCISVYWALFGGLSCFGPTFARRRKVIIFYIFLGRNSTCYAGKVTMEDVP</sequence>
<keyword evidence="1" id="KW-1133">Transmembrane helix</keyword>
<evidence type="ECO:0000256" key="1">
    <source>
        <dbReference type="SAM" id="Phobius"/>
    </source>
</evidence>
<name>A0A2T6K6V1_9RHOB</name>